<organism evidence="2 3">
    <name type="scientific">Perkinsus chesapeaki</name>
    <name type="common">Clam parasite</name>
    <name type="synonym">Perkinsus andrewsi</name>
    <dbReference type="NCBI Taxonomy" id="330153"/>
    <lineage>
        <taxon>Eukaryota</taxon>
        <taxon>Sar</taxon>
        <taxon>Alveolata</taxon>
        <taxon>Perkinsozoa</taxon>
        <taxon>Perkinsea</taxon>
        <taxon>Perkinsida</taxon>
        <taxon>Perkinsidae</taxon>
        <taxon>Perkinsus</taxon>
    </lineage>
</organism>
<evidence type="ECO:0000313" key="2">
    <source>
        <dbReference type="EMBL" id="KAF4668722.1"/>
    </source>
</evidence>
<gene>
    <name evidence="2" type="ORF">FOL47_002897</name>
</gene>
<accession>A0A7J6MAU2</accession>
<evidence type="ECO:0000256" key="1">
    <source>
        <dbReference type="SAM" id="SignalP"/>
    </source>
</evidence>
<feature type="chain" id="PRO_5029858490" evidence="1">
    <location>
        <begin position="18"/>
        <end position="143"/>
    </location>
</feature>
<dbReference type="EMBL" id="JAAPAO010000185">
    <property type="protein sequence ID" value="KAF4668722.1"/>
    <property type="molecule type" value="Genomic_DNA"/>
</dbReference>
<keyword evidence="1" id="KW-0732">Signal</keyword>
<dbReference type="AlphaFoldDB" id="A0A7J6MAU2"/>
<comment type="caution">
    <text evidence="2">The sequence shown here is derived from an EMBL/GenBank/DDBJ whole genome shotgun (WGS) entry which is preliminary data.</text>
</comment>
<proteinExistence type="predicted"/>
<evidence type="ECO:0000313" key="3">
    <source>
        <dbReference type="Proteomes" id="UP000591131"/>
    </source>
</evidence>
<sequence>MPRLFIYLALMISVAIAQGTNRSLQPTVRPTGSYVSQDHAVNGVLHFPSASSSTLFIGIVVQDCFIDVRAIPYEIIHVEGSSHMIFLAYSGTALKIYVEQCQDPNIVVEDFAQLKFTFQPGGANLIDLVSSKGLWHGTFYHVD</sequence>
<protein>
    <submittedName>
        <fullName evidence="2">Uncharacterized protein</fullName>
    </submittedName>
</protein>
<name>A0A7J6MAU2_PERCH</name>
<feature type="signal peptide" evidence="1">
    <location>
        <begin position="1"/>
        <end position="17"/>
    </location>
</feature>
<reference evidence="2 3" key="1">
    <citation type="submission" date="2020-04" db="EMBL/GenBank/DDBJ databases">
        <title>Perkinsus chesapeaki whole genome sequence.</title>
        <authorList>
            <person name="Bogema D.R."/>
        </authorList>
    </citation>
    <scope>NUCLEOTIDE SEQUENCE [LARGE SCALE GENOMIC DNA]</scope>
    <source>
        <strain evidence="2">ATCC PRA-425</strain>
    </source>
</reference>
<keyword evidence="3" id="KW-1185">Reference proteome</keyword>
<dbReference type="Proteomes" id="UP000591131">
    <property type="component" value="Unassembled WGS sequence"/>
</dbReference>